<dbReference type="OrthoDB" id="305468at2"/>
<organism evidence="5 6">
    <name type="scientific">Deinococcus maricopensis (strain DSM 21211 / LMG 22137 / NRRL B-23946 / LB-34)</name>
    <dbReference type="NCBI Taxonomy" id="709986"/>
    <lineage>
        <taxon>Bacteria</taxon>
        <taxon>Thermotogati</taxon>
        <taxon>Deinococcota</taxon>
        <taxon>Deinococci</taxon>
        <taxon>Deinococcales</taxon>
        <taxon>Deinococcaceae</taxon>
        <taxon>Deinococcus</taxon>
    </lineage>
</organism>
<comment type="similarity">
    <text evidence="1">Belongs to the LytR/CpsA/Psr (LCP) family.</text>
</comment>
<dbReference type="STRING" id="709986.Deima_0736"/>
<dbReference type="PANTHER" id="PTHR33392">
    <property type="entry name" value="POLYISOPRENYL-TEICHOIC ACID--PEPTIDOGLYCAN TEICHOIC ACID TRANSFERASE TAGU"/>
    <property type="match status" value="1"/>
</dbReference>
<keyword evidence="6" id="KW-1185">Reference proteome</keyword>
<keyword evidence="2" id="KW-0732">Signal</keyword>
<dbReference type="EMBL" id="CP002454">
    <property type="protein sequence ID" value="ADV66392.1"/>
    <property type="molecule type" value="Genomic_DNA"/>
</dbReference>
<reference evidence="6" key="2">
    <citation type="submission" date="2011-01" db="EMBL/GenBank/DDBJ databases">
        <title>The complete genome of Deinococcus maricopensis DSM 21211.</title>
        <authorList>
            <consortium name="US DOE Joint Genome Institute (JGI-PGF)"/>
            <person name="Lucas S."/>
            <person name="Copeland A."/>
            <person name="Lapidus A."/>
            <person name="Goodwin L."/>
            <person name="Pitluck S."/>
            <person name="Kyrpides N."/>
            <person name="Mavromatis K."/>
            <person name="Pagani I."/>
            <person name="Ivanova N."/>
            <person name="Ovchinnikova G."/>
            <person name="Zeytun A."/>
            <person name="Detter J.C."/>
            <person name="Han C."/>
            <person name="Land M."/>
            <person name="Hauser L."/>
            <person name="Markowitz V."/>
            <person name="Cheng J.-F."/>
            <person name="Hugenholtz P."/>
            <person name="Woyke T."/>
            <person name="Wu D."/>
            <person name="Pukall R."/>
            <person name="Gehrich-Schroeter G."/>
            <person name="Brambilla E."/>
            <person name="Klenk H.-P."/>
            <person name="Eisen J.A."/>
        </authorList>
    </citation>
    <scope>NUCLEOTIDE SEQUENCE [LARGE SCALE GENOMIC DNA]</scope>
    <source>
        <strain evidence="6">DSM 21211 / LMG 22137 / NRRL B-23946 / LB-34</strain>
    </source>
</reference>
<evidence type="ECO:0000313" key="5">
    <source>
        <dbReference type="EMBL" id="ADV66392.1"/>
    </source>
</evidence>
<dbReference type="eggNOG" id="COG1316">
    <property type="taxonomic scope" value="Bacteria"/>
</dbReference>
<evidence type="ECO:0000256" key="1">
    <source>
        <dbReference type="ARBA" id="ARBA00006068"/>
    </source>
</evidence>
<feature type="domain" description="LytR/CpsA/Psr regulator C-terminal" evidence="4">
    <location>
        <begin position="291"/>
        <end position="369"/>
    </location>
</feature>
<evidence type="ECO:0000313" key="6">
    <source>
        <dbReference type="Proteomes" id="UP000008635"/>
    </source>
</evidence>
<dbReference type="Gene3D" id="3.40.630.190">
    <property type="entry name" value="LCP protein"/>
    <property type="match status" value="1"/>
</dbReference>
<dbReference type="InterPro" id="IPR050922">
    <property type="entry name" value="LytR/CpsA/Psr_CW_biosynth"/>
</dbReference>
<dbReference type="KEGG" id="dmr:Deima_0736"/>
<dbReference type="Pfam" id="PF13399">
    <property type="entry name" value="LytR_C"/>
    <property type="match status" value="1"/>
</dbReference>
<feature type="chain" id="PRO_5003228365" evidence="2">
    <location>
        <begin position="23"/>
        <end position="371"/>
    </location>
</feature>
<dbReference type="Pfam" id="PF03816">
    <property type="entry name" value="LytR_cpsA_psr"/>
    <property type="match status" value="1"/>
</dbReference>
<dbReference type="Proteomes" id="UP000008635">
    <property type="component" value="Chromosome"/>
</dbReference>
<feature type="signal peptide" evidence="2">
    <location>
        <begin position="1"/>
        <end position="22"/>
    </location>
</feature>
<dbReference type="RefSeq" id="WP_013555897.1">
    <property type="nucleotide sequence ID" value="NC_014958.1"/>
</dbReference>
<dbReference type="AlphaFoldDB" id="E8U5Q3"/>
<protein>
    <submittedName>
        <fullName evidence="5">Cell envelope-related transcriptional attenuator</fullName>
    </submittedName>
</protein>
<reference evidence="5 6" key="1">
    <citation type="journal article" date="2011" name="Stand. Genomic Sci.">
        <title>Complete genome sequence of Deinococcus maricopensis type strain (LB-34).</title>
        <authorList>
            <person name="Pukall R."/>
            <person name="Zeytun A."/>
            <person name="Lucas S."/>
            <person name="Lapidus A."/>
            <person name="Hammon N."/>
            <person name="Deshpande S."/>
            <person name="Nolan M."/>
            <person name="Cheng J.F."/>
            <person name="Pitluck S."/>
            <person name="Liolios K."/>
            <person name="Pagani I."/>
            <person name="Mikhailova N."/>
            <person name="Ivanova N."/>
            <person name="Mavromatis K."/>
            <person name="Pati A."/>
            <person name="Tapia R."/>
            <person name="Han C."/>
            <person name="Goodwin L."/>
            <person name="Chen A."/>
            <person name="Palaniappan K."/>
            <person name="Land M."/>
            <person name="Hauser L."/>
            <person name="Chang Y.J."/>
            <person name="Jeffries C.D."/>
            <person name="Brambilla E.M."/>
            <person name="Rohde M."/>
            <person name="Goker M."/>
            <person name="Detter J.C."/>
            <person name="Woyke T."/>
            <person name="Bristow J."/>
            <person name="Eisen J.A."/>
            <person name="Markowitz V."/>
            <person name="Hugenholtz P."/>
            <person name="Kyrpides N.C."/>
            <person name="Klenk H.P."/>
        </authorList>
    </citation>
    <scope>NUCLEOTIDE SEQUENCE [LARGE SCALE GENOMIC DNA]</scope>
    <source>
        <strain evidence="6">DSM 21211 / LMG 22137 / NRRL B-23946 / LB-34</strain>
    </source>
</reference>
<name>E8U5Q3_DEIML</name>
<accession>E8U5Q3</accession>
<sequence length="371" mass="39343" precursor="true">MPRFRVLVALALAGVTALFAPAAPALLKYGALPRTPDAPITLLLAGTTPNYVASATAAPEDYTGLTDTIVLAQFRPAEREVRLLNIPRDTWTNIPGWGYGKINGANPHGGPDLLVRAVQQVTGVGVDGYALLSLRALRDLTDAAGGVPVTVEKPMRYDDNAAKLHINLMPGEHRLNGAQAEGFLRFRHDGLGDIGRVRRQQAFLGALSARLRSPLNVWRLPAVAGALDRNVRTNVAREQVAGMLGVLLTRPNVSTTLLPGAFGPGGTWTPDRAGIRALVQERFRAPNARTATVVLRNVAAPNGTARRTKARLDGLGYADVRIENVERAAQPATLIRGPSVAAQAVARDLGFGQVQADDVDAVTVTLGADAQ</sequence>
<evidence type="ECO:0000256" key="2">
    <source>
        <dbReference type="SAM" id="SignalP"/>
    </source>
</evidence>
<gene>
    <name evidence="5" type="ordered locus">Deima_0736</name>
</gene>
<dbReference type="NCBIfam" id="TIGR00350">
    <property type="entry name" value="lytR_cpsA_psr"/>
    <property type="match status" value="1"/>
</dbReference>
<feature type="domain" description="Cell envelope-related transcriptional attenuator" evidence="3">
    <location>
        <begin position="66"/>
        <end position="211"/>
    </location>
</feature>
<dbReference type="InterPro" id="IPR027381">
    <property type="entry name" value="LytR/CpsA/Psr_C"/>
</dbReference>
<dbReference type="HOGENOM" id="CLU_016455_5_1_0"/>
<evidence type="ECO:0000259" key="4">
    <source>
        <dbReference type="Pfam" id="PF13399"/>
    </source>
</evidence>
<dbReference type="PANTHER" id="PTHR33392:SF6">
    <property type="entry name" value="POLYISOPRENYL-TEICHOIC ACID--PEPTIDOGLYCAN TEICHOIC ACID TRANSFERASE TAGU"/>
    <property type="match status" value="1"/>
</dbReference>
<proteinExistence type="inferred from homology"/>
<evidence type="ECO:0000259" key="3">
    <source>
        <dbReference type="Pfam" id="PF03816"/>
    </source>
</evidence>
<dbReference type="InterPro" id="IPR004474">
    <property type="entry name" value="LytR_CpsA_psr"/>
</dbReference>